<protein>
    <submittedName>
        <fullName evidence="3">Zn-dependent hydrolase oxidoreductase family</fullName>
    </submittedName>
</protein>
<evidence type="ECO:0000259" key="2">
    <source>
        <dbReference type="Pfam" id="PF12706"/>
    </source>
</evidence>
<dbReference type="SUPFAM" id="SSF56281">
    <property type="entry name" value="Metallo-hydrolase/oxidoreductase"/>
    <property type="match status" value="1"/>
</dbReference>
<gene>
    <name evidence="3" type="ORF">HMN09_01187400</name>
</gene>
<dbReference type="GO" id="GO:0005737">
    <property type="term" value="C:cytoplasm"/>
    <property type="evidence" value="ECO:0007669"/>
    <property type="project" value="TreeGrafter"/>
</dbReference>
<evidence type="ECO:0000313" key="4">
    <source>
        <dbReference type="Proteomes" id="UP000613580"/>
    </source>
</evidence>
<dbReference type="Proteomes" id="UP000613580">
    <property type="component" value="Unassembled WGS sequence"/>
</dbReference>
<dbReference type="Gene3D" id="3.60.15.10">
    <property type="entry name" value="Ribonuclease Z/Hydroxyacylglutathione hydrolase-like"/>
    <property type="match status" value="1"/>
</dbReference>
<dbReference type="OrthoDB" id="332863at2759"/>
<dbReference type="GO" id="GO:0070290">
    <property type="term" value="F:N-acylphosphatidylethanolamine-specific phospholipase D activity"/>
    <property type="evidence" value="ECO:0007669"/>
    <property type="project" value="TreeGrafter"/>
</dbReference>
<dbReference type="InterPro" id="IPR036866">
    <property type="entry name" value="RibonucZ/Hydroxyglut_hydro"/>
</dbReference>
<proteinExistence type="predicted"/>
<reference evidence="3" key="1">
    <citation type="submission" date="2020-05" db="EMBL/GenBank/DDBJ databases">
        <title>Mycena genomes resolve the evolution of fungal bioluminescence.</title>
        <authorList>
            <person name="Tsai I.J."/>
        </authorList>
    </citation>
    <scope>NUCLEOTIDE SEQUENCE</scope>
    <source>
        <strain evidence="3">110903Hualien_Pintung</strain>
    </source>
</reference>
<dbReference type="AlphaFoldDB" id="A0A8H6VVZ1"/>
<feature type="region of interest" description="Disordered" evidence="1">
    <location>
        <begin position="1"/>
        <end position="25"/>
    </location>
</feature>
<keyword evidence="3" id="KW-0378">Hydrolase</keyword>
<dbReference type="PANTHER" id="PTHR15032">
    <property type="entry name" value="N-ACYL-PHOSPHATIDYLETHANOLAMINE-HYDROLYZING PHOSPHOLIPASE D"/>
    <property type="match status" value="1"/>
</dbReference>
<dbReference type="Pfam" id="PF12706">
    <property type="entry name" value="Lactamase_B_2"/>
    <property type="match status" value="1"/>
</dbReference>
<dbReference type="GO" id="GO:0070291">
    <property type="term" value="P:N-acylethanolamine metabolic process"/>
    <property type="evidence" value="ECO:0007669"/>
    <property type="project" value="TreeGrafter"/>
</dbReference>
<feature type="domain" description="Metallo-beta-lactamase" evidence="2">
    <location>
        <begin position="138"/>
        <end position="383"/>
    </location>
</feature>
<comment type="caution">
    <text evidence="3">The sequence shown here is derived from an EMBL/GenBank/DDBJ whole genome shotgun (WGS) entry which is preliminary data.</text>
</comment>
<accession>A0A8H6VVZ1</accession>
<dbReference type="GO" id="GO:0070292">
    <property type="term" value="P:N-acylphosphatidylethanolamine metabolic process"/>
    <property type="evidence" value="ECO:0007669"/>
    <property type="project" value="TreeGrafter"/>
</dbReference>
<name>A0A8H6VVZ1_MYCCL</name>
<organism evidence="3 4">
    <name type="scientific">Mycena chlorophos</name>
    <name type="common">Agaric fungus</name>
    <name type="synonym">Agaricus chlorophos</name>
    <dbReference type="NCBI Taxonomy" id="658473"/>
    <lineage>
        <taxon>Eukaryota</taxon>
        <taxon>Fungi</taxon>
        <taxon>Dikarya</taxon>
        <taxon>Basidiomycota</taxon>
        <taxon>Agaricomycotina</taxon>
        <taxon>Agaricomycetes</taxon>
        <taxon>Agaricomycetidae</taxon>
        <taxon>Agaricales</taxon>
        <taxon>Marasmiineae</taxon>
        <taxon>Mycenaceae</taxon>
        <taxon>Mycena</taxon>
    </lineage>
</organism>
<keyword evidence="4" id="KW-1185">Reference proteome</keyword>
<sequence length="436" mass="47388">MPVQVRETPSQAAARTERAQRGKPAHWVHDKPNEFINPWPSFRQAINGVGDGLKVRASMRCMPCSALTVLAQMLRTGLSISRNPPSKDDVGQIGSQKPDWGRLEAGARDGQITATWLGHACFLVELPVAGTAAKRGPRILFDPVFSDRCSPSQWIGPKRYTPPPCAIEEIPEVDAIVISHNHYDHMDTTTLKTLLSRPSAPHVFAPLGDGNTEYFASLGIPASRAHCLDWWDARRVSVSTSSKDTDPDVEFDVTFTPGQHFTGRGLRDRFKTLWGGWVVEGASASESESQSPGEKTPPTPKVYFAGDTGYRAVYSDTDDGPEDLPVCPAFKEIGERWGGFDLALIPIGAYAPRTYMSPVHCAPRDSVAIFKDIKARRGLGMHWGGGCSAWVLTTEHVLEPPKKLAEECAKAGVKEGVFGVCDIGETVEVGVAGDDV</sequence>
<evidence type="ECO:0000256" key="1">
    <source>
        <dbReference type="SAM" id="MobiDB-lite"/>
    </source>
</evidence>
<evidence type="ECO:0000313" key="3">
    <source>
        <dbReference type="EMBL" id="KAF7293911.1"/>
    </source>
</evidence>
<dbReference type="InterPro" id="IPR001279">
    <property type="entry name" value="Metallo-B-lactamas"/>
</dbReference>
<dbReference type="PANTHER" id="PTHR15032:SF4">
    <property type="entry name" value="N-ACYL-PHOSPHATIDYLETHANOLAMINE-HYDROLYZING PHOSPHOLIPASE D"/>
    <property type="match status" value="1"/>
</dbReference>
<dbReference type="EMBL" id="JACAZE010000020">
    <property type="protein sequence ID" value="KAF7293911.1"/>
    <property type="molecule type" value="Genomic_DNA"/>
</dbReference>